<organism evidence="10 11">
    <name type="scientific">Bacteroides faecalis</name>
    <dbReference type="NCBI Taxonomy" id="2447885"/>
    <lineage>
        <taxon>Bacteria</taxon>
        <taxon>Pseudomonadati</taxon>
        <taxon>Bacteroidota</taxon>
        <taxon>Bacteroidia</taxon>
        <taxon>Bacteroidales</taxon>
        <taxon>Bacteroidaceae</taxon>
        <taxon>Bacteroides</taxon>
    </lineage>
</organism>
<keyword evidence="5" id="KW-0812">Transmembrane</keyword>
<keyword evidence="9" id="KW-0732">Signal</keyword>
<dbReference type="AlphaFoldDB" id="A0A401M0F2"/>
<evidence type="ECO:0000256" key="2">
    <source>
        <dbReference type="ARBA" id="ARBA00007613"/>
    </source>
</evidence>
<comment type="similarity">
    <text evidence="2">Belongs to the outer membrane factor (OMF) (TC 1.B.17) family.</text>
</comment>
<evidence type="ECO:0000256" key="4">
    <source>
        <dbReference type="ARBA" id="ARBA00022452"/>
    </source>
</evidence>
<feature type="coiled-coil region" evidence="8">
    <location>
        <begin position="193"/>
        <end position="249"/>
    </location>
</feature>
<evidence type="ECO:0000256" key="1">
    <source>
        <dbReference type="ARBA" id="ARBA00004442"/>
    </source>
</evidence>
<dbReference type="GO" id="GO:0015562">
    <property type="term" value="F:efflux transmembrane transporter activity"/>
    <property type="evidence" value="ECO:0007669"/>
    <property type="project" value="InterPro"/>
</dbReference>
<dbReference type="Pfam" id="PF02321">
    <property type="entry name" value="OEP"/>
    <property type="match status" value="2"/>
</dbReference>
<dbReference type="PANTHER" id="PTHR30026">
    <property type="entry name" value="OUTER MEMBRANE PROTEIN TOLC"/>
    <property type="match status" value="1"/>
</dbReference>
<dbReference type="InterPro" id="IPR051906">
    <property type="entry name" value="TolC-like"/>
</dbReference>
<dbReference type="GO" id="GO:0015288">
    <property type="term" value="F:porin activity"/>
    <property type="evidence" value="ECO:0007669"/>
    <property type="project" value="TreeGrafter"/>
</dbReference>
<dbReference type="SUPFAM" id="SSF56954">
    <property type="entry name" value="Outer membrane efflux proteins (OEP)"/>
    <property type="match status" value="1"/>
</dbReference>
<dbReference type="GO" id="GO:1990281">
    <property type="term" value="C:efflux pump complex"/>
    <property type="evidence" value="ECO:0007669"/>
    <property type="project" value="TreeGrafter"/>
</dbReference>
<evidence type="ECO:0000313" key="11">
    <source>
        <dbReference type="Proteomes" id="UP000288079"/>
    </source>
</evidence>
<dbReference type="PANTHER" id="PTHR30026:SF20">
    <property type="entry name" value="OUTER MEMBRANE PROTEIN TOLC"/>
    <property type="match status" value="1"/>
</dbReference>
<dbReference type="GO" id="GO:0009279">
    <property type="term" value="C:cell outer membrane"/>
    <property type="evidence" value="ECO:0007669"/>
    <property type="project" value="UniProtKB-SubCell"/>
</dbReference>
<keyword evidence="11" id="KW-1185">Reference proteome</keyword>
<evidence type="ECO:0000313" key="10">
    <source>
        <dbReference type="EMBL" id="GCB37271.1"/>
    </source>
</evidence>
<keyword evidence="7" id="KW-0998">Cell outer membrane</keyword>
<keyword evidence="6" id="KW-0472">Membrane</keyword>
<evidence type="ECO:0000256" key="3">
    <source>
        <dbReference type="ARBA" id="ARBA00022448"/>
    </source>
</evidence>
<evidence type="ECO:0000256" key="9">
    <source>
        <dbReference type="SAM" id="SignalP"/>
    </source>
</evidence>
<evidence type="ECO:0000256" key="6">
    <source>
        <dbReference type="ARBA" id="ARBA00023136"/>
    </source>
</evidence>
<accession>A0A401M0F2</accession>
<feature type="chain" id="PRO_5019253905" evidence="9">
    <location>
        <begin position="25"/>
        <end position="494"/>
    </location>
</feature>
<gene>
    <name evidence="10" type="ORF">KGMB02408_42160</name>
</gene>
<name>A0A401M0F2_9BACE</name>
<dbReference type="EMBL" id="BHWB01000022">
    <property type="protein sequence ID" value="GCB37271.1"/>
    <property type="molecule type" value="Genomic_DNA"/>
</dbReference>
<sequence length="494" mass="56747">MMIKKRISLFVLTLTSLIPVSVTAKQLTLADAINIARVQSVDAAVALNELKTAYWEYRTYYADLLPEVNFSGTIPNYNKRYNSYQQDDGSYTFVRNNSLEMNGQLSIDQNIWITGGKLSLNSSLDYLKQLDGSSERSFMSVPITLTLTQPIFGINNIKWKRRIEPVRYQEAKAAFISATEEVTMKTITYFFNLLQAENNVAIARQNKENANHLYEVAQAKRKMGQISENELLQLKLKALQAKAAVTESESNLNANMFQLRAFLNLGENETIELIMPESAPNLHMEYERVLNKALENNSFALNIRRRQLEADYNVAAAKGNLRSVDLFTSVGLTGKGREFSDTYNTKHLKDNQVIEVGMRIPILDWGKRRGKVRVAESNREVIASKIKQEQMNFSQNIFLLVEHFNNQAEQLNIAWEADKIAQQRYKTSIETFLIGKINTLDLNDAQTSKDEARQKHVSELYLYWYYYYQIRSLTLYDFNSNTTLDAAFEKIIKQ</sequence>
<feature type="signal peptide" evidence="9">
    <location>
        <begin position="1"/>
        <end position="24"/>
    </location>
</feature>
<evidence type="ECO:0000256" key="8">
    <source>
        <dbReference type="SAM" id="Coils"/>
    </source>
</evidence>
<evidence type="ECO:0000256" key="7">
    <source>
        <dbReference type="ARBA" id="ARBA00023237"/>
    </source>
</evidence>
<comment type="caution">
    <text evidence="10">The sequence shown here is derived from an EMBL/GenBank/DDBJ whole genome shotgun (WGS) entry which is preliminary data.</text>
</comment>
<proteinExistence type="inferred from homology"/>
<keyword evidence="3" id="KW-0813">Transport</keyword>
<dbReference type="Proteomes" id="UP000288079">
    <property type="component" value="Unassembled WGS sequence"/>
</dbReference>
<dbReference type="Gene3D" id="1.20.1600.10">
    <property type="entry name" value="Outer membrane efflux proteins (OEP)"/>
    <property type="match status" value="1"/>
</dbReference>
<evidence type="ECO:0000256" key="5">
    <source>
        <dbReference type="ARBA" id="ARBA00022692"/>
    </source>
</evidence>
<reference evidence="10 11" key="1">
    <citation type="submission" date="2018-10" db="EMBL/GenBank/DDBJ databases">
        <title>Draft Genome Sequence of Bacteroides sp. KCTC 15687.</title>
        <authorList>
            <person name="Yu S.Y."/>
            <person name="Kim J.S."/>
            <person name="Oh B.S."/>
            <person name="Park S.H."/>
            <person name="Kang S.W."/>
            <person name="Park J.E."/>
            <person name="Choi S.H."/>
            <person name="Han K.I."/>
            <person name="Lee K.C."/>
            <person name="Eom M.K."/>
            <person name="Suh M.K."/>
            <person name="Lee D.H."/>
            <person name="Yoon H."/>
            <person name="Kim B."/>
            <person name="Yang S.J."/>
            <person name="Lee J.S."/>
            <person name="Lee J.H."/>
        </authorList>
    </citation>
    <scope>NUCLEOTIDE SEQUENCE [LARGE SCALE GENOMIC DNA]</scope>
    <source>
        <strain evidence="10 11">KCTC 15687</strain>
    </source>
</reference>
<keyword evidence="8" id="KW-0175">Coiled coil</keyword>
<dbReference type="InterPro" id="IPR003423">
    <property type="entry name" value="OMP_efflux"/>
</dbReference>
<comment type="subcellular location">
    <subcellularLocation>
        <location evidence="1">Cell outer membrane</location>
    </subcellularLocation>
</comment>
<protein>
    <submittedName>
        <fullName evidence="10">Membrane protein</fullName>
    </submittedName>
</protein>
<keyword evidence="4" id="KW-1134">Transmembrane beta strand</keyword>